<dbReference type="Pfam" id="PF03480">
    <property type="entry name" value="DctP"/>
    <property type="match status" value="1"/>
</dbReference>
<dbReference type="InterPro" id="IPR038404">
    <property type="entry name" value="TRAP_DctP_sf"/>
</dbReference>
<accession>A0ABT3YGX8</accession>
<reference evidence="3" key="1">
    <citation type="submission" date="2022-10" db="EMBL/GenBank/DDBJ databases">
        <title>Hoeflea sp. J2-29, isolated from marine algae.</title>
        <authorList>
            <person name="Kristyanto S."/>
            <person name="Kim J.M."/>
            <person name="Jeon C.O."/>
        </authorList>
    </citation>
    <scope>NUCLEOTIDE SEQUENCE</scope>
    <source>
        <strain evidence="3">J2-29</strain>
    </source>
</reference>
<dbReference type="InterPro" id="IPR004682">
    <property type="entry name" value="TRAP_DctP"/>
</dbReference>
<comment type="caution">
    <text evidence="3">The sequence shown here is derived from an EMBL/GenBank/DDBJ whole genome shotgun (WGS) entry which is preliminary data.</text>
</comment>
<evidence type="ECO:0000313" key="3">
    <source>
        <dbReference type="EMBL" id="MCY0095143.1"/>
    </source>
</evidence>
<dbReference type="EMBL" id="JAOVZQ010000001">
    <property type="protein sequence ID" value="MCY0095143.1"/>
    <property type="molecule type" value="Genomic_DNA"/>
</dbReference>
<evidence type="ECO:0000313" key="4">
    <source>
        <dbReference type="Proteomes" id="UP001081283"/>
    </source>
</evidence>
<dbReference type="Proteomes" id="UP001081283">
    <property type="component" value="Unassembled WGS sequence"/>
</dbReference>
<dbReference type="RefSeq" id="WP_267613039.1">
    <property type="nucleotide sequence ID" value="NZ_JAOVZQ010000001.1"/>
</dbReference>
<dbReference type="PANTHER" id="PTHR33376">
    <property type="match status" value="1"/>
</dbReference>
<protein>
    <submittedName>
        <fullName evidence="3">DctP family TRAP transporter solute-binding subunit</fullName>
    </submittedName>
</protein>
<name>A0ABT3YGX8_9HYPH</name>
<feature type="signal peptide" evidence="2">
    <location>
        <begin position="1"/>
        <end position="22"/>
    </location>
</feature>
<dbReference type="PIRSF" id="PIRSF006470">
    <property type="entry name" value="DctB"/>
    <property type="match status" value="1"/>
</dbReference>
<sequence>MKKNLVSILSVAALALATTAAAAETRLKFGHPAPDTDLSHVMIERFAEAVKAGTDGSVVIDIFPNGQLGTDDQMIDGVTSGILDFTLSGLNNFTGMVPEAGAFTLPFMFPNRETAYKVLDGAPGKGVLANLEEFGIKGLGFAENGYRNITNNRGPIRTPVDLSGLVMRVNNSKALNDLFLALDANPQQIPVAELYTALETGVVNAQDHPIWVVEAFKFYEVQKYLSLSQHAYSALTIAMNLEKFNGLTAEEQATIESAAAEAVAFQRTASQAAEEEKIKFLEGEGMVVNRDVDGAAFQEAAKPVWTSFIEENGDTLINEILAASK</sequence>
<evidence type="ECO:0000256" key="1">
    <source>
        <dbReference type="ARBA" id="ARBA00022729"/>
    </source>
</evidence>
<dbReference type="PANTHER" id="PTHR33376:SF18">
    <property type="entry name" value="2,3-DIKETO-L-GULONATE-BINDING PERIPLASMIC PROTEIN YIAO"/>
    <property type="match status" value="1"/>
</dbReference>
<evidence type="ECO:0000256" key="2">
    <source>
        <dbReference type="SAM" id="SignalP"/>
    </source>
</evidence>
<keyword evidence="1 2" id="KW-0732">Signal</keyword>
<dbReference type="Gene3D" id="3.40.190.170">
    <property type="entry name" value="Bacterial extracellular solute-binding protein, family 7"/>
    <property type="match status" value="1"/>
</dbReference>
<keyword evidence="4" id="KW-1185">Reference proteome</keyword>
<dbReference type="InterPro" id="IPR018389">
    <property type="entry name" value="DctP_fam"/>
</dbReference>
<dbReference type="NCBIfam" id="NF037995">
    <property type="entry name" value="TRAP_S1"/>
    <property type="match status" value="1"/>
</dbReference>
<proteinExistence type="predicted"/>
<organism evidence="3 4">
    <name type="scientific">Hoeflea ulvae</name>
    <dbReference type="NCBI Taxonomy" id="2983764"/>
    <lineage>
        <taxon>Bacteria</taxon>
        <taxon>Pseudomonadati</taxon>
        <taxon>Pseudomonadota</taxon>
        <taxon>Alphaproteobacteria</taxon>
        <taxon>Hyphomicrobiales</taxon>
        <taxon>Rhizobiaceae</taxon>
        <taxon>Hoeflea</taxon>
    </lineage>
</organism>
<gene>
    <name evidence="3" type="ORF">OEG82_14075</name>
</gene>
<feature type="chain" id="PRO_5047451586" evidence="2">
    <location>
        <begin position="23"/>
        <end position="325"/>
    </location>
</feature>
<dbReference type="NCBIfam" id="TIGR00787">
    <property type="entry name" value="dctP"/>
    <property type="match status" value="1"/>
</dbReference>